<organism evidence="2 3">
    <name type="scientific">Lasiosphaeris hirsuta</name>
    <dbReference type="NCBI Taxonomy" id="260670"/>
    <lineage>
        <taxon>Eukaryota</taxon>
        <taxon>Fungi</taxon>
        <taxon>Dikarya</taxon>
        <taxon>Ascomycota</taxon>
        <taxon>Pezizomycotina</taxon>
        <taxon>Sordariomycetes</taxon>
        <taxon>Sordariomycetidae</taxon>
        <taxon>Sordariales</taxon>
        <taxon>Lasiosphaeriaceae</taxon>
        <taxon>Lasiosphaeris</taxon>
    </lineage>
</organism>
<feature type="region of interest" description="Disordered" evidence="1">
    <location>
        <begin position="158"/>
        <end position="259"/>
    </location>
</feature>
<gene>
    <name evidence="2" type="ORF">B0H67DRAFT_683656</name>
</gene>
<feature type="compositionally biased region" description="Polar residues" evidence="1">
    <location>
        <begin position="180"/>
        <end position="199"/>
    </location>
</feature>
<evidence type="ECO:0000313" key="2">
    <source>
        <dbReference type="EMBL" id="KAK0715430.1"/>
    </source>
</evidence>
<dbReference type="EMBL" id="JAUKUA010000004">
    <property type="protein sequence ID" value="KAK0715430.1"/>
    <property type="molecule type" value="Genomic_DNA"/>
</dbReference>
<feature type="compositionally biased region" description="Low complexity" evidence="1">
    <location>
        <begin position="200"/>
        <end position="216"/>
    </location>
</feature>
<evidence type="ECO:0000313" key="3">
    <source>
        <dbReference type="Proteomes" id="UP001172102"/>
    </source>
</evidence>
<feature type="region of interest" description="Disordered" evidence="1">
    <location>
        <begin position="274"/>
        <end position="301"/>
    </location>
</feature>
<protein>
    <submittedName>
        <fullName evidence="2">Uncharacterized protein</fullName>
    </submittedName>
</protein>
<reference evidence="2" key="1">
    <citation type="submission" date="2023-06" db="EMBL/GenBank/DDBJ databases">
        <title>Genome-scale phylogeny and comparative genomics of the fungal order Sordariales.</title>
        <authorList>
            <consortium name="Lawrence Berkeley National Laboratory"/>
            <person name="Hensen N."/>
            <person name="Bonometti L."/>
            <person name="Westerberg I."/>
            <person name="Brannstrom I.O."/>
            <person name="Guillou S."/>
            <person name="Cros-Aarteil S."/>
            <person name="Calhoun S."/>
            <person name="Haridas S."/>
            <person name="Kuo A."/>
            <person name="Mondo S."/>
            <person name="Pangilinan J."/>
            <person name="Riley R."/>
            <person name="Labutti K."/>
            <person name="Andreopoulos B."/>
            <person name="Lipzen A."/>
            <person name="Chen C."/>
            <person name="Yanf M."/>
            <person name="Daum C."/>
            <person name="Ng V."/>
            <person name="Clum A."/>
            <person name="Steindorff A."/>
            <person name="Ohm R."/>
            <person name="Martin F."/>
            <person name="Silar P."/>
            <person name="Natvig D."/>
            <person name="Lalanne C."/>
            <person name="Gautier V."/>
            <person name="Ament-Velasquez S.L."/>
            <person name="Kruys A."/>
            <person name="Hutchinson M.I."/>
            <person name="Powell A.J."/>
            <person name="Barry K."/>
            <person name="Miller A.N."/>
            <person name="Grigoriev I.V."/>
            <person name="Debuchy R."/>
            <person name="Gladieux P."/>
            <person name="Thoren M.H."/>
            <person name="Johannesson H."/>
        </authorList>
    </citation>
    <scope>NUCLEOTIDE SEQUENCE</scope>
    <source>
        <strain evidence="2">SMH4607-1</strain>
    </source>
</reference>
<keyword evidence="3" id="KW-1185">Reference proteome</keyword>
<dbReference type="AlphaFoldDB" id="A0AA40DTY5"/>
<evidence type="ECO:0000256" key="1">
    <source>
        <dbReference type="SAM" id="MobiDB-lite"/>
    </source>
</evidence>
<sequence length="301" mass="33606">MPSQNEISPCPLQHIIDQLEQQRMRVASMRLLALDEAFYHGLASGGDVVTLRQVGRLFQCLMETSYACGFSKPVDKAVNSLLLHATKGCEKQSSHSQSLCGGQDSLRWLPPSEIEMKDLVEGYRSFANYITSQDASHQPRDRNLTEVRRRLQKLSPKINNVATWRHCPDPDRSPDTPSRNTRLSKATWKSPTPTYPTHDTQSSTSTSSEMDSSIWSPSPSGYASGGHDTDFTTPTQEVDSCPKYLFTPPENDGKSPPAQFRLFNGMLEEVTQPFDSGVALSENGDAAAKRSRWRDQQQAPW</sequence>
<accession>A0AA40DTY5</accession>
<name>A0AA40DTY5_9PEZI</name>
<dbReference type="Proteomes" id="UP001172102">
    <property type="component" value="Unassembled WGS sequence"/>
</dbReference>
<proteinExistence type="predicted"/>
<comment type="caution">
    <text evidence="2">The sequence shown here is derived from an EMBL/GenBank/DDBJ whole genome shotgun (WGS) entry which is preliminary data.</text>
</comment>